<gene>
    <name evidence="1" type="ORF">NQ176_g7589</name>
</gene>
<proteinExistence type="predicted"/>
<dbReference type="Proteomes" id="UP001143910">
    <property type="component" value="Unassembled WGS sequence"/>
</dbReference>
<protein>
    <submittedName>
        <fullName evidence="1">Uncharacterized protein</fullName>
    </submittedName>
</protein>
<accession>A0ACC1MYD3</accession>
<keyword evidence="2" id="KW-1185">Reference proteome</keyword>
<organism evidence="1 2">
    <name type="scientific">Zarea fungicola</name>
    <dbReference type="NCBI Taxonomy" id="93591"/>
    <lineage>
        <taxon>Eukaryota</taxon>
        <taxon>Fungi</taxon>
        <taxon>Dikarya</taxon>
        <taxon>Ascomycota</taxon>
        <taxon>Pezizomycotina</taxon>
        <taxon>Sordariomycetes</taxon>
        <taxon>Hypocreomycetidae</taxon>
        <taxon>Hypocreales</taxon>
        <taxon>Cordycipitaceae</taxon>
        <taxon>Zarea</taxon>
    </lineage>
</organism>
<name>A0ACC1MYD3_9HYPO</name>
<dbReference type="EMBL" id="JANJQO010001302">
    <property type="protein sequence ID" value="KAJ2971644.1"/>
    <property type="molecule type" value="Genomic_DNA"/>
</dbReference>
<evidence type="ECO:0000313" key="1">
    <source>
        <dbReference type="EMBL" id="KAJ2971644.1"/>
    </source>
</evidence>
<sequence length="402" mass="45098">MGVPPVKKTPAKSTRSPAKQRRSPSKAIKDDDSSANAVQTPKHTRESSFSYKLPTQEQRSSNGRVRGRRLIMWGRPRMGDKLLLNLYYECVRRNVILPWDAIAHRLHPGSSGAAIVQHMNRLRKELIREGHVVPPVCQKPGSNSKIDNNIRGYIRKDLHGDDKDTTRPVYFDEKCEDPKLNLPDSFLPSDDEIEDCFIPDSPTPMRKQTQRALNGLPSTPDESLAYPGYRYQQSWSPQSSFFSPTRQQRADTDALDNPPFIGMFGTPTSVVGGPTSAPCLQNGWQDSLWTQSSPIPSFTFAKAEATPNDSVAGYFMLPTAYPMIPTEDWMTYQAGHQQDFKDECQEEFEGEDDAPGYYSQFYDDGMTENASGISTEEDADGEYDEIQDTTRNAAPLTGCHDL</sequence>
<comment type="caution">
    <text evidence="1">The sequence shown here is derived from an EMBL/GenBank/DDBJ whole genome shotgun (WGS) entry which is preliminary data.</text>
</comment>
<reference evidence="1" key="1">
    <citation type="submission" date="2022-08" db="EMBL/GenBank/DDBJ databases">
        <title>Genome Sequence of Lecanicillium fungicola.</title>
        <authorList>
            <person name="Buettner E."/>
        </authorList>
    </citation>
    <scope>NUCLEOTIDE SEQUENCE</scope>
    <source>
        <strain evidence="1">Babe33</strain>
    </source>
</reference>
<evidence type="ECO:0000313" key="2">
    <source>
        <dbReference type="Proteomes" id="UP001143910"/>
    </source>
</evidence>